<dbReference type="EC" id="3.1.26.11" evidence="8"/>
<evidence type="ECO:0000256" key="2">
    <source>
        <dbReference type="ARBA" id="ARBA00022694"/>
    </source>
</evidence>
<feature type="binding site" evidence="8">
    <location>
        <position position="65"/>
    </location>
    <ligand>
        <name>Zn(2+)</name>
        <dbReference type="ChEBI" id="CHEBI:29105"/>
        <label>2</label>
        <note>catalytic</note>
    </ligand>
</feature>
<dbReference type="PANTHER" id="PTHR46018">
    <property type="entry name" value="ZINC PHOSPHODIESTERASE ELAC PROTEIN 1"/>
    <property type="match status" value="1"/>
</dbReference>
<dbReference type="GO" id="GO:0008270">
    <property type="term" value="F:zinc ion binding"/>
    <property type="evidence" value="ECO:0007669"/>
    <property type="project" value="UniProtKB-UniRule"/>
</dbReference>
<gene>
    <name evidence="8" type="primary">rnz</name>
    <name evidence="9" type="ORF">IAB31_12715</name>
</gene>
<accession>A0A9D1AE01</accession>
<keyword evidence="6 8" id="KW-0378">Hydrolase</keyword>
<dbReference type="CDD" id="cd07717">
    <property type="entry name" value="RNaseZ_ZiPD-like_MBL-fold"/>
    <property type="match status" value="1"/>
</dbReference>
<organism evidence="9 10">
    <name type="scientific">Candidatus Choladousia intestinavium</name>
    <dbReference type="NCBI Taxonomy" id="2840727"/>
    <lineage>
        <taxon>Bacteria</taxon>
        <taxon>Bacillati</taxon>
        <taxon>Bacillota</taxon>
        <taxon>Clostridia</taxon>
        <taxon>Lachnospirales</taxon>
        <taxon>Lachnospiraceae</taxon>
        <taxon>Lachnospiraceae incertae sedis</taxon>
        <taxon>Candidatus Choladousia</taxon>
    </lineage>
</organism>
<comment type="function">
    <text evidence="8">Zinc phosphodiesterase, which displays some tRNA 3'-processing endonuclease activity. Probably involved in tRNA maturation, by removing a 3'-trailer from precursor tRNA.</text>
</comment>
<protein>
    <recommendedName>
        <fullName evidence="8">Ribonuclease Z</fullName>
        <shortName evidence="8">RNase Z</shortName>
        <ecNumber evidence="8">3.1.26.11</ecNumber>
    </recommendedName>
    <alternativeName>
        <fullName evidence="8">tRNA 3 endonuclease</fullName>
    </alternativeName>
    <alternativeName>
        <fullName evidence="8">tRNase Z</fullName>
    </alternativeName>
</protein>
<dbReference type="InterPro" id="IPR036866">
    <property type="entry name" value="RibonucZ/Hydroxyglut_hydro"/>
</dbReference>
<keyword evidence="3 8" id="KW-0540">Nuclease</keyword>
<keyword evidence="4 8" id="KW-0479">Metal-binding</keyword>
<feature type="binding site" evidence="8">
    <location>
        <position position="63"/>
    </location>
    <ligand>
        <name>Zn(2+)</name>
        <dbReference type="ChEBI" id="CHEBI:29105"/>
        <label>1</label>
        <note>catalytic</note>
    </ligand>
</feature>
<dbReference type="Gene3D" id="3.60.15.10">
    <property type="entry name" value="Ribonuclease Z/Hydroxyacylglutathione hydrolase-like"/>
    <property type="match status" value="1"/>
</dbReference>
<name>A0A9D1AE01_9FIRM</name>
<comment type="subunit">
    <text evidence="1 8">Homodimer.</text>
</comment>
<keyword evidence="7 8" id="KW-0862">Zinc</keyword>
<dbReference type="Proteomes" id="UP000886757">
    <property type="component" value="Unassembled WGS sequence"/>
</dbReference>
<evidence type="ECO:0000256" key="7">
    <source>
        <dbReference type="ARBA" id="ARBA00022833"/>
    </source>
</evidence>
<keyword evidence="2 8" id="KW-0819">tRNA processing</keyword>
<evidence type="ECO:0000313" key="10">
    <source>
        <dbReference type="Proteomes" id="UP000886757"/>
    </source>
</evidence>
<evidence type="ECO:0000256" key="6">
    <source>
        <dbReference type="ARBA" id="ARBA00022801"/>
    </source>
</evidence>
<evidence type="ECO:0000313" key="9">
    <source>
        <dbReference type="EMBL" id="HIR14771.1"/>
    </source>
</evidence>
<evidence type="ECO:0000256" key="4">
    <source>
        <dbReference type="ARBA" id="ARBA00022723"/>
    </source>
</evidence>
<feature type="binding site" evidence="8">
    <location>
        <position position="61"/>
    </location>
    <ligand>
        <name>Zn(2+)</name>
        <dbReference type="ChEBI" id="CHEBI:29105"/>
        <label>1</label>
        <note>catalytic</note>
    </ligand>
</feature>
<evidence type="ECO:0000256" key="8">
    <source>
        <dbReference type="HAMAP-Rule" id="MF_01818"/>
    </source>
</evidence>
<feature type="active site" description="Proton acceptor" evidence="8">
    <location>
        <position position="65"/>
    </location>
</feature>
<reference evidence="9" key="2">
    <citation type="journal article" date="2021" name="PeerJ">
        <title>Extensive microbial diversity within the chicken gut microbiome revealed by metagenomics and culture.</title>
        <authorList>
            <person name="Gilroy R."/>
            <person name="Ravi A."/>
            <person name="Getino M."/>
            <person name="Pursley I."/>
            <person name="Horton D.L."/>
            <person name="Alikhan N.F."/>
            <person name="Baker D."/>
            <person name="Gharbi K."/>
            <person name="Hall N."/>
            <person name="Watson M."/>
            <person name="Adriaenssens E.M."/>
            <person name="Foster-Nyarko E."/>
            <person name="Jarju S."/>
            <person name="Secka A."/>
            <person name="Antonio M."/>
            <person name="Oren A."/>
            <person name="Chaudhuri R.R."/>
            <person name="La Ragione R."/>
            <person name="Hildebrand F."/>
            <person name="Pallen M.J."/>
        </authorList>
    </citation>
    <scope>NUCLEOTIDE SEQUENCE</scope>
    <source>
        <strain evidence="9">ChiSjej4B22-8148</strain>
    </source>
</reference>
<dbReference type="PANTHER" id="PTHR46018:SF2">
    <property type="entry name" value="ZINC PHOSPHODIESTERASE ELAC PROTEIN 1"/>
    <property type="match status" value="1"/>
</dbReference>
<feature type="binding site" evidence="8">
    <location>
        <position position="206"/>
    </location>
    <ligand>
        <name>Zn(2+)</name>
        <dbReference type="ChEBI" id="CHEBI:29105"/>
        <label>2</label>
        <note>catalytic</note>
    </ligand>
</feature>
<feature type="binding site" evidence="8">
    <location>
        <position position="206"/>
    </location>
    <ligand>
        <name>Zn(2+)</name>
        <dbReference type="ChEBI" id="CHEBI:29105"/>
        <label>1</label>
        <note>catalytic</note>
    </ligand>
</feature>
<keyword evidence="5 8" id="KW-0255">Endonuclease</keyword>
<dbReference type="SUPFAM" id="SSF56281">
    <property type="entry name" value="Metallo-hydrolase/oxidoreductase"/>
    <property type="match status" value="1"/>
</dbReference>
<dbReference type="EMBL" id="DVGK01000148">
    <property type="protein sequence ID" value="HIR14771.1"/>
    <property type="molecule type" value="Genomic_DNA"/>
</dbReference>
<proteinExistence type="inferred from homology"/>
<dbReference type="HAMAP" id="MF_01818">
    <property type="entry name" value="RNase_Z_BN"/>
    <property type="match status" value="1"/>
</dbReference>
<comment type="caution">
    <text evidence="9">The sequence shown here is derived from an EMBL/GenBank/DDBJ whole genome shotgun (WGS) entry which is preliminary data.</text>
</comment>
<dbReference type="AlphaFoldDB" id="A0A9D1AE01"/>
<dbReference type="NCBIfam" id="NF000801">
    <property type="entry name" value="PRK00055.1-3"/>
    <property type="match status" value="1"/>
</dbReference>
<evidence type="ECO:0000256" key="5">
    <source>
        <dbReference type="ARBA" id="ARBA00022759"/>
    </source>
</evidence>
<sequence length="311" mass="35216">MLDVCLLGSGGMMPLPHRWLTSLMTRFNGSSLLIDCGEGTQIAVKEKGWSFKPIDTICFTHYHGDHISGLPGLLLTMGNAERTEPLTLIGPRGLERVVNALRVIAPELPFSLEFLEIQGPEQEFERKGYKIKAFRVNHNVLCYGYTLEILRAGRFDVERARSLEIPVQFWNRLQKGEEIQIDGARYFPSDVLGPARKGIKVTYCTDTRPTDSIAKNAAESDLFICEGMYGEADKAQKAVEYKHMTFTEAAQLAKRAQVKELWLTHYSPSLIRPEEYMPQVRQIFPNSCPGKDGKTRELLFEEEAKREASEK</sequence>
<dbReference type="NCBIfam" id="TIGR02651">
    <property type="entry name" value="RNase_Z"/>
    <property type="match status" value="1"/>
</dbReference>
<dbReference type="GO" id="GO:0042781">
    <property type="term" value="F:3'-tRNA processing endoribonuclease activity"/>
    <property type="evidence" value="ECO:0007669"/>
    <property type="project" value="UniProtKB-UniRule"/>
</dbReference>
<dbReference type="InterPro" id="IPR013471">
    <property type="entry name" value="RNase_Z/BN"/>
</dbReference>
<dbReference type="Pfam" id="PF23023">
    <property type="entry name" value="Anti-Pycsar_Apyc1"/>
    <property type="match status" value="1"/>
</dbReference>
<reference evidence="9" key="1">
    <citation type="submission" date="2020-10" db="EMBL/GenBank/DDBJ databases">
        <authorList>
            <person name="Gilroy R."/>
        </authorList>
    </citation>
    <scope>NUCLEOTIDE SEQUENCE</scope>
    <source>
        <strain evidence="9">ChiSjej4B22-8148</strain>
    </source>
</reference>
<comment type="similarity">
    <text evidence="8">Belongs to the RNase Z family.</text>
</comment>
<evidence type="ECO:0000256" key="1">
    <source>
        <dbReference type="ARBA" id="ARBA00011738"/>
    </source>
</evidence>
<feature type="binding site" evidence="8">
    <location>
        <position position="66"/>
    </location>
    <ligand>
        <name>Zn(2+)</name>
        <dbReference type="ChEBI" id="CHEBI:29105"/>
        <label>2</label>
        <note>catalytic</note>
    </ligand>
</feature>
<comment type="cofactor">
    <cofactor evidence="8">
        <name>Zn(2+)</name>
        <dbReference type="ChEBI" id="CHEBI:29105"/>
    </cofactor>
    <text evidence="8">Binds 2 Zn(2+) ions.</text>
</comment>
<comment type="catalytic activity">
    <reaction evidence="8">
        <text>Endonucleolytic cleavage of RNA, removing extra 3' nucleotides from tRNA precursor, generating 3' termini of tRNAs. A 3'-hydroxy group is left at the tRNA terminus and a 5'-phosphoryl group is left at the trailer molecule.</text>
        <dbReference type="EC" id="3.1.26.11"/>
    </reaction>
</comment>
<evidence type="ECO:0000256" key="3">
    <source>
        <dbReference type="ARBA" id="ARBA00022722"/>
    </source>
</evidence>
<feature type="binding site" evidence="8">
    <location>
        <position position="265"/>
    </location>
    <ligand>
        <name>Zn(2+)</name>
        <dbReference type="ChEBI" id="CHEBI:29105"/>
        <label>2</label>
        <note>catalytic</note>
    </ligand>
</feature>
<feature type="binding site" evidence="8">
    <location>
        <position position="138"/>
    </location>
    <ligand>
        <name>Zn(2+)</name>
        <dbReference type="ChEBI" id="CHEBI:29105"/>
        <label>1</label>
        <note>catalytic</note>
    </ligand>
</feature>